<dbReference type="AlphaFoldDB" id="A0A3L7E4W9"/>
<name>A0A3L7E4W9_9GAMM</name>
<proteinExistence type="predicted"/>
<dbReference type="Pfam" id="PF17963">
    <property type="entry name" value="Big_9"/>
    <property type="match status" value="1"/>
</dbReference>
<dbReference type="NCBIfam" id="TIGR03661">
    <property type="entry name" value="T1SS_VCA0849"/>
    <property type="match status" value="1"/>
</dbReference>
<evidence type="ECO:0000313" key="1">
    <source>
        <dbReference type="EMBL" id="RLQ23582.1"/>
    </source>
</evidence>
<evidence type="ECO:0000313" key="2">
    <source>
        <dbReference type="Proteomes" id="UP000265509"/>
    </source>
</evidence>
<gene>
    <name evidence="1" type="ORF">DWB85_00010</name>
</gene>
<sequence>MVVTDSDGDATDDDGIQASEILSIAILDDGPSAVDDGAYSVGEDTATDISFASVLANDTEGADKAITVSLGSTAPSNGSVQIVGDKFVYTPDPGYAGGDSFSYVITDADGDYSEATVTLNVAADSVPAVSVVDSQVDEEGLADGSNPNPALLTTSGDFSIATGNDTLQSLVIDGVDVTAADNVTGIDVVGDYGTLNVTFDGSTYRWAYTLADNTLDHPTNPGDSTAEGIFDDFNVVVTDSDGDATDDDGIQASEILSIAILDDGPTAITPDAASLVNKVDPIEGVAAGVSLDGLLGGNDADIDDNYGADQGGTLKFDYNDGDPLYELGGSQALQSGGLDVFADVSADGTVLTGYTDDGGVRTEVFTVTLNLAEPGADTYDFMLLQPLDGEVSFNSGDEAYDFKGGNGPYGYFTTESLSPDILLTPIENGVLSGSINESANTVGVSDGQSVGDTEAIRVDFLLDIDVLNSDPAATDGGQGYSSLANQDHTFNRDGVGNAHQLVNGAEATFSKVTGSTTVKISAYNTAESDANLNIDGDQLHPNSPSEQQAIDAVVISNGGAPVTVYRSDYAGIALVAAFGVTVDFSDPHSVLVNGIPQGVTVGVISGAEASTPLFDSVEYEWVSGSTFKLGDFGALFPSSAGEVDFALDLAITDADGDALALPGSLVINVAENPDPAIQMLDNEVKQNIQAEPLLASTDEDVDEVEQLLASEGDDVFVFTLAEHGGADTDVSVTGFGDSGEDAIDLRDLLVGEEAESADLTSYLNVTFDGAATVIEVSSAGEFVNGNTTGVTVDQTITLEGVDLVGSDELSMVIQNMLESGQLITD</sequence>
<organism evidence="1 2">
    <name type="scientific">Seongchinamella sediminis</name>
    <dbReference type="NCBI Taxonomy" id="2283635"/>
    <lineage>
        <taxon>Bacteria</taxon>
        <taxon>Pseudomonadati</taxon>
        <taxon>Pseudomonadota</taxon>
        <taxon>Gammaproteobacteria</taxon>
        <taxon>Cellvibrionales</taxon>
        <taxon>Halieaceae</taxon>
        <taxon>Seongchinamella</taxon>
    </lineage>
</organism>
<keyword evidence="2" id="KW-1185">Reference proteome</keyword>
<protein>
    <submittedName>
        <fullName evidence="1">Type I secretion C-terminal target domain-containing protein</fullName>
    </submittedName>
</protein>
<dbReference type="OrthoDB" id="5741862at2"/>
<dbReference type="Gene3D" id="2.60.40.3440">
    <property type="match status" value="1"/>
</dbReference>
<dbReference type="Proteomes" id="UP000265509">
    <property type="component" value="Unassembled WGS sequence"/>
</dbReference>
<accession>A0A3L7E4W9</accession>
<dbReference type="RefSeq" id="WP_117951838.1">
    <property type="nucleotide sequence ID" value="NZ_QRAN01000001.1"/>
</dbReference>
<dbReference type="InterPro" id="IPR019960">
    <property type="entry name" value="T1SS_VCA0849"/>
</dbReference>
<reference evidence="1 2" key="1">
    <citation type="submission" date="2018-07" db="EMBL/GenBank/DDBJ databases">
        <title>Halioglobus sp. genome submission.</title>
        <authorList>
            <person name="Ye M.-Q."/>
            <person name="Du Z.-J."/>
        </authorList>
    </citation>
    <scope>NUCLEOTIDE SEQUENCE [LARGE SCALE GENOMIC DNA]</scope>
    <source>
        <strain evidence="1 2">U0301</strain>
    </source>
</reference>
<dbReference type="EMBL" id="QRAN01000001">
    <property type="protein sequence ID" value="RLQ23582.1"/>
    <property type="molecule type" value="Genomic_DNA"/>
</dbReference>
<comment type="caution">
    <text evidence="1">The sequence shown here is derived from an EMBL/GenBank/DDBJ whole genome shotgun (WGS) entry which is preliminary data.</text>
</comment>